<accession>A0ABD0LCW7</accession>
<gene>
    <name evidence="1" type="ORF">BaRGS_00012021</name>
</gene>
<dbReference type="AlphaFoldDB" id="A0ABD0LCW7"/>
<keyword evidence="2" id="KW-1185">Reference proteome</keyword>
<name>A0ABD0LCW7_9CAEN</name>
<evidence type="ECO:0000313" key="2">
    <source>
        <dbReference type="Proteomes" id="UP001519460"/>
    </source>
</evidence>
<sequence>MTVQNGRPSLMLLLSATKKSILSAFCRDVRFVQHLATGIGRKDGPHLFTRERFNTSIQRDAIVFQLTGDTCYQSRYKTFFRISGKPMGHCRKEGTSGRKREREGC</sequence>
<dbReference type="Proteomes" id="UP001519460">
    <property type="component" value="Unassembled WGS sequence"/>
</dbReference>
<organism evidence="1 2">
    <name type="scientific">Batillaria attramentaria</name>
    <dbReference type="NCBI Taxonomy" id="370345"/>
    <lineage>
        <taxon>Eukaryota</taxon>
        <taxon>Metazoa</taxon>
        <taxon>Spiralia</taxon>
        <taxon>Lophotrochozoa</taxon>
        <taxon>Mollusca</taxon>
        <taxon>Gastropoda</taxon>
        <taxon>Caenogastropoda</taxon>
        <taxon>Sorbeoconcha</taxon>
        <taxon>Cerithioidea</taxon>
        <taxon>Batillariidae</taxon>
        <taxon>Batillaria</taxon>
    </lineage>
</organism>
<comment type="caution">
    <text evidence="1">The sequence shown here is derived from an EMBL/GenBank/DDBJ whole genome shotgun (WGS) entry which is preliminary data.</text>
</comment>
<evidence type="ECO:0000313" key="1">
    <source>
        <dbReference type="EMBL" id="KAK7496812.1"/>
    </source>
</evidence>
<protein>
    <submittedName>
        <fullName evidence="1">Uncharacterized protein</fullName>
    </submittedName>
</protein>
<proteinExistence type="predicted"/>
<reference evidence="1 2" key="1">
    <citation type="journal article" date="2023" name="Sci. Data">
        <title>Genome assembly of the Korean intertidal mud-creeper Batillaria attramentaria.</title>
        <authorList>
            <person name="Patra A.K."/>
            <person name="Ho P.T."/>
            <person name="Jun S."/>
            <person name="Lee S.J."/>
            <person name="Kim Y."/>
            <person name="Won Y.J."/>
        </authorList>
    </citation>
    <scope>NUCLEOTIDE SEQUENCE [LARGE SCALE GENOMIC DNA]</scope>
    <source>
        <strain evidence="1">Wonlab-2016</strain>
    </source>
</reference>
<dbReference type="EMBL" id="JACVVK020000064">
    <property type="protein sequence ID" value="KAK7496812.1"/>
    <property type="molecule type" value="Genomic_DNA"/>
</dbReference>